<evidence type="ECO:0000256" key="6">
    <source>
        <dbReference type="RuleBase" id="RU364089"/>
    </source>
</evidence>
<dbReference type="EC" id="3.4.-.-" evidence="6"/>
<dbReference type="InterPro" id="IPR047804">
    <property type="entry name" value="C69_dipept_A-like"/>
</dbReference>
<dbReference type="PANTHER" id="PTHR12994:SF17">
    <property type="entry name" value="LD30995P"/>
    <property type="match status" value="1"/>
</dbReference>
<dbReference type="STRING" id="1335616.WDC_0336"/>
<dbReference type="GO" id="GO:0006508">
    <property type="term" value="P:proteolysis"/>
    <property type="evidence" value="ECO:0007669"/>
    <property type="project" value="UniProtKB-KW"/>
</dbReference>
<keyword evidence="8" id="KW-1185">Reference proteome</keyword>
<dbReference type="Gene3D" id="3.60.60.10">
    <property type="entry name" value="Penicillin V Acylase, Chain A"/>
    <property type="match status" value="1"/>
</dbReference>
<evidence type="ECO:0000256" key="2">
    <source>
        <dbReference type="ARBA" id="ARBA00007225"/>
    </source>
</evidence>
<reference evidence="7 8" key="1">
    <citation type="submission" date="2013-08" db="EMBL/GenBank/DDBJ databases">
        <title>Lactobacillus wasatchii sp. WDC04, a late gas producing bacteria isolated from aged chedder cheese.</title>
        <authorList>
            <person name="Oberg C.J."/>
            <person name="Culumber M."/>
            <person name="McMahon D.J."/>
            <person name="Broadbent J.R."/>
            <person name="Oberg T.S."/>
            <person name="Ortaki F."/>
        </authorList>
    </citation>
    <scope>NUCLEOTIDE SEQUENCE [LARGE SCALE GENOMIC DNA]</scope>
    <source>
        <strain evidence="7 8">WDC04</strain>
    </source>
</reference>
<evidence type="ECO:0000256" key="5">
    <source>
        <dbReference type="ARBA" id="ARBA00022997"/>
    </source>
</evidence>
<dbReference type="PANTHER" id="PTHR12994">
    <property type="entry name" value="SECERNIN"/>
    <property type="match status" value="1"/>
</dbReference>
<evidence type="ECO:0000313" key="8">
    <source>
        <dbReference type="Proteomes" id="UP000032279"/>
    </source>
</evidence>
<comment type="caution">
    <text evidence="7">The sequence shown here is derived from an EMBL/GenBank/DDBJ whole genome shotgun (WGS) entry which is preliminary data.</text>
</comment>
<keyword evidence="5 6" id="KW-0224">Dipeptidase</keyword>
<dbReference type="PATRIC" id="fig|1335616.4.peg.336"/>
<evidence type="ECO:0000256" key="4">
    <source>
        <dbReference type="ARBA" id="ARBA00022801"/>
    </source>
</evidence>
<name>A0A0D1A8H3_9LACO</name>
<dbReference type="EMBL" id="AWTT01000005">
    <property type="protein sequence ID" value="KIS03997.1"/>
    <property type="molecule type" value="Genomic_DNA"/>
</dbReference>
<organism evidence="7 8">
    <name type="scientific">Paucilactobacillus wasatchensis</name>
    <dbReference type="NCBI Taxonomy" id="1335616"/>
    <lineage>
        <taxon>Bacteria</taxon>
        <taxon>Bacillati</taxon>
        <taxon>Bacillota</taxon>
        <taxon>Bacilli</taxon>
        <taxon>Lactobacillales</taxon>
        <taxon>Lactobacillaceae</taxon>
        <taxon>Paucilactobacillus</taxon>
    </lineage>
</organism>
<accession>A0A0D1A8H3</accession>
<dbReference type="GO" id="GO:0016805">
    <property type="term" value="F:dipeptidase activity"/>
    <property type="evidence" value="ECO:0007669"/>
    <property type="project" value="UniProtKB-KW"/>
</dbReference>
<comment type="similarity">
    <text evidence="2 6">Belongs to the peptidase C69 family.</text>
</comment>
<dbReference type="AlphaFoldDB" id="A0A0D1A8H3"/>
<gene>
    <name evidence="7" type="primary">pep</name>
    <name evidence="7" type="ORF">WDC_0336</name>
</gene>
<comment type="catalytic activity">
    <reaction evidence="1">
        <text>an L-aminoacyl-L-amino acid + H2O = 2 an L-alpha-amino acid</text>
        <dbReference type="Rhea" id="RHEA:48940"/>
        <dbReference type="ChEBI" id="CHEBI:15377"/>
        <dbReference type="ChEBI" id="CHEBI:59869"/>
        <dbReference type="ChEBI" id="CHEBI:77460"/>
        <dbReference type="EC" id="3.4.13.19"/>
    </reaction>
</comment>
<dbReference type="Pfam" id="PF03577">
    <property type="entry name" value="Peptidase_C69"/>
    <property type="match status" value="1"/>
</dbReference>
<proteinExistence type="inferred from homology"/>
<sequence>MVTKKYSACTSMLVGKKASLDGSIMIGRNEDSKAAWPKHFIVHPAGDLPEQFVSKDNGFSLKLPAHSAKYSATPEWTDKFGLFEEDGINEFDVAMSATESAYTNNNVLAIDPLVKDGINEEAMVTVVLPFIHTAREGVARLGQIIAQFGTGETNGILFADNDEAWYLETAGGHYWVAQQIPTDSYAVISNQLSIQTIDFNDHDHFMYHPEIESFVADNHLNPQPETFNFRQIFGTHDGSDAVYNNPRVWSGHQKFSPKKAIDEEPESNNLPFIMKPDQLISITDVQNYLSSHFEGTAFDPIGPGDSTDKHKYRPISLAKTQESHVLQMNRPTVNIHWLAMGVAAQSVYVPFLANLSETPAVYQRGKSTYSPQSAYWIFKLVGVLGDSHLHQFWPQLEKTQNEINLSLRQSIVAIDQELGKLDESQRVSLANKKAKELSDLALTQYRSLAATLITQATDLSPLNFKTDENL</sequence>
<protein>
    <recommendedName>
        <fullName evidence="6">Dipeptidase</fullName>
        <ecNumber evidence="6">3.4.-.-</ecNumber>
    </recommendedName>
</protein>
<evidence type="ECO:0000256" key="3">
    <source>
        <dbReference type="ARBA" id="ARBA00022670"/>
    </source>
</evidence>
<dbReference type="NCBIfam" id="NF033678">
    <property type="entry name" value="C69_fam_dipept"/>
    <property type="match status" value="1"/>
</dbReference>
<keyword evidence="4 6" id="KW-0378">Hydrolase</keyword>
<dbReference type="GO" id="GO:0070004">
    <property type="term" value="F:cysteine-type exopeptidase activity"/>
    <property type="evidence" value="ECO:0007669"/>
    <property type="project" value="InterPro"/>
</dbReference>
<keyword evidence="3 6" id="KW-0645">Protease</keyword>
<dbReference type="InterPro" id="IPR005322">
    <property type="entry name" value="Peptidase_C69"/>
</dbReference>
<evidence type="ECO:0000256" key="1">
    <source>
        <dbReference type="ARBA" id="ARBA00001670"/>
    </source>
</evidence>
<dbReference type="Proteomes" id="UP000032279">
    <property type="component" value="Unassembled WGS sequence"/>
</dbReference>
<evidence type="ECO:0000313" key="7">
    <source>
        <dbReference type="EMBL" id="KIS03997.1"/>
    </source>
</evidence>